<accession>A0ABW4M7F6</accession>
<dbReference type="SUPFAM" id="SSF103481">
    <property type="entry name" value="Multidrug resistance efflux transporter EmrE"/>
    <property type="match status" value="1"/>
</dbReference>
<dbReference type="Gene3D" id="1.10.3730.20">
    <property type="match status" value="1"/>
</dbReference>
<sequence length="128" mass="14305">MNKSYRMLWLYVPILNALQQIFLKQSASTFVDDFGMNWLTALLSSPWFLLAIAAEIACFVLWIRILAEVDLTKAFPISAISYVFVLASAWFLYDEPASLLQLVGSALIMTGVWWISTASTSTSRSASP</sequence>
<dbReference type="PANTHER" id="PTHR30561:SF9">
    <property type="entry name" value="4-AMINO-4-DEOXY-L-ARABINOSE-PHOSPHOUNDECAPRENOL FLIPPASE SUBUNIT ARNF-RELATED"/>
    <property type="match status" value="1"/>
</dbReference>
<evidence type="ECO:0000313" key="13">
    <source>
        <dbReference type="EMBL" id="MFD1747338.1"/>
    </source>
</evidence>
<keyword evidence="6 11" id="KW-0812">Transmembrane</keyword>
<name>A0ABW4M7F6_9HYPH</name>
<evidence type="ECO:0000256" key="4">
    <source>
        <dbReference type="ARBA" id="ARBA00022519"/>
    </source>
</evidence>
<keyword evidence="2" id="KW-1003">Cell membrane</keyword>
<comment type="subcellular location">
    <subcellularLocation>
        <location evidence="1">Cell membrane</location>
        <topology evidence="1">Multi-pass membrane protein</topology>
    </subcellularLocation>
</comment>
<evidence type="ECO:0000313" key="14">
    <source>
        <dbReference type="Proteomes" id="UP001597322"/>
    </source>
</evidence>
<dbReference type="Proteomes" id="UP001597322">
    <property type="component" value="Unassembled WGS sequence"/>
</dbReference>
<evidence type="ECO:0000256" key="3">
    <source>
        <dbReference type="ARBA" id="ARBA00022516"/>
    </source>
</evidence>
<protein>
    <submittedName>
        <fullName evidence="13">EamA family transporter</fullName>
    </submittedName>
</protein>
<dbReference type="PANTHER" id="PTHR30561">
    <property type="entry name" value="SMR FAMILY PROTON-DEPENDENT DRUG EFFLUX TRANSPORTER SUGE"/>
    <property type="match status" value="1"/>
</dbReference>
<dbReference type="InterPro" id="IPR037185">
    <property type="entry name" value="EmrE-like"/>
</dbReference>
<keyword evidence="4" id="KW-0997">Cell inner membrane</keyword>
<organism evidence="13 14">
    <name type="scientific">Rhizobium helianthi</name>
    <dbReference type="NCBI Taxonomy" id="1132695"/>
    <lineage>
        <taxon>Bacteria</taxon>
        <taxon>Pseudomonadati</taxon>
        <taxon>Pseudomonadota</taxon>
        <taxon>Alphaproteobacteria</taxon>
        <taxon>Hyphomicrobiales</taxon>
        <taxon>Rhizobiaceae</taxon>
        <taxon>Rhizobium/Agrobacterium group</taxon>
        <taxon>Rhizobium</taxon>
    </lineage>
</organism>
<keyword evidence="7" id="KW-0448">Lipopolysaccharide biosynthesis</keyword>
<evidence type="ECO:0000259" key="12">
    <source>
        <dbReference type="Pfam" id="PF00892"/>
    </source>
</evidence>
<feature type="transmembrane region" description="Helical" evidence="11">
    <location>
        <begin position="47"/>
        <end position="67"/>
    </location>
</feature>
<evidence type="ECO:0000256" key="6">
    <source>
        <dbReference type="ARBA" id="ARBA00022692"/>
    </source>
</evidence>
<evidence type="ECO:0000256" key="8">
    <source>
        <dbReference type="ARBA" id="ARBA00022989"/>
    </source>
</evidence>
<proteinExistence type="predicted"/>
<dbReference type="Pfam" id="PF00892">
    <property type="entry name" value="EamA"/>
    <property type="match status" value="1"/>
</dbReference>
<evidence type="ECO:0000256" key="1">
    <source>
        <dbReference type="ARBA" id="ARBA00004651"/>
    </source>
</evidence>
<feature type="transmembrane region" description="Helical" evidence="11">
    <location>
        <begin position="99"/>
        <end position="116"/>
    </location>
</feature>
<keyword evidence="10 11" id="KW-0472">Membrane</keyword>
<keyword evidence="9" id="KW-0443">Lipid metabolism</keyword>
<dbReference type="RefSeq" id="WP_377404436.1">
    <property type="nucleotide sequence ID" value="NZ_JBHUEQ010000035.1"/>
</dbReference>
<evidence type="ECO:0000256" key="2">
    <source>
        <dbReference type="ARBA" id="ARBA00022475"/>
    </source>
</evidence>
<dbReference type="EMBL" id="JBHUEQ010000035">
    <property type="protein sequence ID" value="MFD1747338.1"/>
    <property type="molecule type" value="Genomic_DNA"/>
</dbReference>
<feature type="transmembrane region" description="Helical" evidence="11">
    <location>
        <begin position="74"/>
        <end position="93"/>
    </location>
</feature>
<reference evidence="14" key="1">
    <citation type="journal article" date="2019" name="Int. J. Syst. Evol. Microbiol.">
        <title>The Global Catalogue of Microorganisms (GCM) 10K type strain sequencing project: providing services to taxonomists for standard genome sequencing and annotation.</title>
        <authorList>
            <consortium name="The Broad Institute Genomics Platform"/>
            <consortium name="The Broad Institute Genome Sequencing Center for Infectious Disease"/>
            <person name="Wu L."/>
            <person name="Ma J."/>
        </authorList>
    </citation>
    <scope>NUCLEOTIDE SEQUENCE [LARGE SCALE GENOMIC DNA]</scope>
    <source>
        <strain evidence="14">CG52</strain>
    </source>
</reference>
<keyword evidence="14" id="KW-1185">Reference proteome</keyword>
<feature type="domain" description="EamA" evidence="12">
    <location>
        <begin position="46"/>
        <end position="117"/>
    </location>
</feature>
<evidence type="ECO:0000256" key="10">
    <source>
        <dbReference type="ARBA" id="ARBA00023136"/>
    </source>
</evidence>
<evidence type="ECO:0000256" key="5">
    <source>
        <dbReference type="ARBA" id="ARBA00022556"/>
    </source>
</evidence>
<dbReference type="InterPro" id="IPR000390">
    <property type="entry name" value="Small_drug/metabolite_transptr"/>
</dbReference>
<evidence type="ECO:0000256" key="9">
    <source>
        <dbReference type="ARBA" id="ARBA00023098"/>
    </source>
</evidence>
<evidence type="ECO:0000256" key="11">
    <source>
        <dbReference type="SAM" id="Phobius"/>
    </source>
</evidence>
<dbReference type="InterPro" id="IPR000620">
    <property type="entry name" value="EamA_dom"/>
</dbReference>
<keyword evidence="3" id="KW-0444">Lipid biosynthesis</keyword>
<evidence type="ECO:0000256" key="7">
    <source>
        <dbReference type="ARBA" id="ARBA00022985"/>
    </source>
</evidence>
<keyword evidence="5" id="KW-0441">Lipid A biosynthesis</keyword>
<comment type="caution">
    <text evidence="13">The sequence shown here is derived from an EMBL/GenBank/DDBJ whole genome shotgun (WGS) entry which is preliminary data.</text>
</comment>
<gene>
    <name evidence="13" type="ORF">ACFSE1_17845</name>
</gene>
<keyword evidence="8 11" id="KW-1133">Transmembrane helix</keyword>